<dbReference type="SUPFAM" id="SSF46785">
    <property type="entry name" value="Winged helix' DNA-binding domain"/>
    <property type="match status" value="1"/>
</dbReference>
<gene>
    <name evidence="5" type="ORF">MUO15_20190</name>
</gene>
<evidence type="ECO:0000256" key="2">
    <source>
        <dbReference type="ARBA" id="ARBA00023125"/>
    </source>
</evidence>
<dbReference type="Pfam" id="PF00392">
    <property type="entry name" value="GntR"/>
    <property type="match status" value="1"/>
</dbReference>
<dbReference type="RefSeq" id="WP_245032211.1">
    <property type="nucleotide sequence ID" value="NZ_CP095075.1"/>
</dbReference>
<organism evidence="5 6">
    <name type="scientific">Halobacillus amylolyticus</name>
    <dbReference type="NCBI Taxonomy" id="2932259"/>
    <lineage>
        <taxon>Bacteria</taxon>
        <taxon>Bacillati</taxon>
        <taxon>Bacillota</taxon>
        <taxon>Bacilli</taxon>
        <taxon>Bacillales</taxon>
        <taxon>Bacillaceae</taxon>
        <taxon>Halobacillus</taxon>
    </lineage>
</organism>
<evidence type="ECO:0000256" key="1">
    <source>
        <dbReference type="ARBA" id="ARBA00023015"/>
    </source>
</evidence>
<evidence type="ECO:0000256" key="3">
    <source>
        <dbReference type="ARBA" id="ARBA00023163"/>
    </source>
</evidence>
<feature type="domain" description="HTH gntR-type" evidence="4">
    <location>
        <begin position="8"/>
        <end position="76"/>
    </location>
</feature>
<keyword evidence="6" id="KW-1185">Reference proteome</keyword>
<dbReference type="InterPro" id="IPR000524">
    <property type="entry name" value="Tscrpt_reg_HTH_GntR"/>
</dbReference>
<accession>A0ABY4HAX4</accession>
<dbReference type="PANTHER" id="PTHR38445">
    <property type="entry name" value="HTH-TYPE TRANSCRIPTIONAL REPRESSOR YTRA"/>
    <property type="match status" value="1"/>
</dbReference>
<dbReference type="InterPro" id="IPR036388">
    <property type="entry name" value="WH-like_DNA-bd_sf"/>
</dbReference>
<keyword evidence="1" id="KW-0805">Transcription regulation</keyword>
<protein>
    <submittedName>
        <fullName evidence="5">GntR family transcriptional regulator</fullName>
    </submittedName>
</protein>
<evidence type="ECO:0000313" key="6">
    <source>
        <dbReference type="Proteomes" id="UP000830326"/>
    </source>
</evidence>
<dbReference type="SMART" id="SM00345">
    <property type="entry name" value="HTH_GNTR"/>
    <property type="match status" value="1"/>
</dbReference>
<dbReference type="EMBL" id="CP095075">
    <property type="protein sequence ID" value="UOR11849.1"/>
    <property type="molecule type" value="Genomic_DNA"/>
</dbReference>
<keyword evidence="2" id="KW-0238">DNA-binding</keyword>
<keyword evidence="3" id="KW-0804">Transcription</keyword>
<evidence type="ECO:0000259" key="4">
    <source>
        <dbReference type="PROSITE" id="PS50949"/>
    </source>
</evidence>
<dbReference type="PANTHER" id="PTHR38445:SF10">
    <property type="entry name" value="GNTR-FAMILY TRANSCRIPTIONAL REGULATOR"/>
    <property type="match status" value="1"/>
</dbReference>
<proteinExistence type="predicted"/>
<dbReference type="InterPro" id="IPR036390">
    <property type="entry name" value="WH_DNA-bd_sf"/>
</dbReference>
<evidence type="ECO:0000313" key="5">
    <source>
        <dbReference type="EMBL" id="UOR11849.1"/>
    </source>
</evidence>
<sequence>MHQLKDDRPIFHQITEYIQNQVVDGYLKEGDKIPSTNELASFYQINPATALKGINQLVDKQVIYKKRGIGMFVQEGAKSILINERREQFADQFIRPMVKEAERIGFSKQDLHSILEEEKG</sequence>
<dbReference type="Gene3D" id="1.10.10.10">
    <property type="entry name" value="Winged helix-like DNA-binding domain superfamily/Winged helix DNA-binding domain"/>
    <property type="match status" value="1"/>
</dbReference>
<dbReference type="CDD" id="cd07377">
    <property type="entry name" value="WHTH_GntR"/>
    <property type="match status" value="1"/>
</dbReference>
<reference evidence="5" key="1">
    <citation type="submission" date="2022-04" db="EMBL/GenBank/DDBJ databases">
        <title>Halobacillus sp. isolated from saltern.</title>
        <authorList>
            <person name="Won M."/>
            <person name="Lee C.-M."/>
            <person name="Woen H.-Y."/>
            <person name="Kwon S.-W."/>
        </authorList>
    </citation>
    <scope>NUCLEOTIDE SEQUENCE</scope>
    <source>
        <strain evidence="5">SSHM10-5</strain>
    </source>
</reference>
<dbReference type="Proteomes" id="UP000830326">
    <property type="component" value="Chromosome"/>
</dbReference>
<dbReference type="PROSITE" id="PS50949">
    <property type="entry name" value="HTH_GNTR"/>
    <property type="match status" value="1"/>
</dbReference>
<name>A0ABY4HAX4_9BACI</name>